<reference evidence="2 3" key="1">
    <citation type="submission" date="2020-02" db="EMBL/GenBank/DDBJ databases">
        <title>Genome sequencing for Kineobactrum sp. M2.</title>
        <authorList>
            <person name="Park S.-J."/>
        </authorList>
    </citation>
    <scope>NUCLEOTIDE SEQUENCE [LARGE SCALE GENOMIC DNA]</scope>
    <source>
        <strain evidence="2 3">M2</strain>
    </source>
</reference>
<evidence type="ECO:0000256" key="1">
    <source>
        <dbReference type="SAM" id="MobiDB-lite"/>
    </source>
</evidence>
<dbReference type="AlphaFoldDB" id="A0A6C0U3B2"/>
<protein>
    <submittedName>
        <fullName evidence="2">Uncharacterized protein</fullName>
    </submittedName>
</protein>
<sequence>MTRHNDDFDPREFCSRKLWQLVATEEGTAVDKAALQQAVKELAQRRHYLEELQRLGKLDHSRPFQSAASHGQISSPHRH</sequence>
<evidence type="ECO:0000313" key="3">
    <source>
        <dbReference type="Proteomes" id="UP000477680"/>
    </source>
</evidence>
<name>A0A6C0U3B2_9GAMM</name>
<accession>A0A6C0U3B2</accession>
<evidence type="ECO:0000313" key="2">
    <source>
        <dbReference type="EMBL" id="QIB66428.1"/>
    </source>
</evidence>
<dbReference type="EMBL" id="CP048711">
    <property type="protein sequence ID" value="QIB66428.1"/>
    <property type="molecule type" value="Genomic_DNA"/>
</dbReference>
<gene>
    <name evidence="2" type="ORF">G3T16_14515</name>
</gene>
<dbReference type="Proteomes" id="UP000477680">
    <property type="component" value="Chromosome"/>
</dbReference>
<feature type="compositionally biased region" description="Polar residues" evidence="1">
    <location>
        <begin position="63"/>
        <end position="79"/>
    </location>
</feature>
<dbReference type="KEGG" id="kim:G3T16_14515"/>
<dbReference type="RefSeq" id="WP_163495862.1">
    <property type="nucleotide sequence ID" value="NZ_CP048711.1"/>
</dbReference>
<proteinExistence type="predicted"/>
<organism evidence="2 3">
    <name type="scientific">Kineobactrum salinum</name>
    <dbReference type="NCBI Taxonomy" id="2708301"/>
    <lineage>
        <taxon>Bacteria</taxon>
        <taxon>Pseudomonadati</taxon>
        <taxon>Pseudomonadota</taxon>
        <taxon>Gammaproteobacteria</taxon>
        <taxon>Cellvibrionales</taxon>
        <taxon>Halieaceae</taxon>
        <taxon>Kineobactrum</taxon>
    </lineage>
</organism>
<keyword evidence="3" id="KW-1185">Reference proteome</keyword>
<feature type="region of interest" description="Disordered" evidence="1">
    <location>
        <begin position="59"/>
        <end position="79"/>
    </location>
</feature>